<keyword evidence="3" id="KW-1185">Reference proteome</keyword>
<sequence>MRMEQYLTFTDHALWGVIVNGDSVSPVASASAGAEGPIPPKTAEQKLTRKNELKAKSTLMLAILDEQLLKFHAYKDAKSL</sequence>
<name>A0ABQ5A642_9ASTR</name>
<proteinExistence type="predicted"/>
<feature type="region of interest" description="Disordered" evidence="1">
    <location>
        <begin position="26"/>
        <end position="48"/>
    </location>
</feature>
<accession>A0ABQ5A642</accession>
<evidence type="ECO:0000256" key="1">
    <source>
        <dbReference type="SAM" id="MobiDB-lite"/>
    </source>
</evidence>
<evidence type="ECO:0000313" key="2">
    <source>
        <dbReference type="EMBL" id="GJS98119.1"/>
    </source>
</evidence>
<evidence type="ECO:0000313" key="3">
    <source>
        <dbReference type="Proteomes" id="UP001151760"/>
    </source>
</evidence>
<dbReference type="EMBL" id="BQNB010012018">
    <property type="protein sequence ID" value="GJS98119.1"/>
    <property type="molecule type" value="Genomic_DNA"/>
</dbReference>
<dbReference type="Proteomes" id="UP001151760">
    <property type="component" value="Unassembled WGS sequence"/>
</dbReference>
<organism evidence="2 3">
    <name type="scientific">Tanacetum coccineum</name>
    <dbReference type="NCBI Taxonomy" id="301880"/>
    <lineage>
        <taxon>Eukaryota</taxon>
        <taxon>Viridiplantae</taxon>
        <taxon>Streptophyta</taxon>
        <taxon>Embryophyta</taxon>
        <taxon>Tracheophyta</taxon>
        <taxon>Spermatophyta</taxon>
        <taxon>Magnoliopsida</taxon>
        <taxon>eudicotyledons</taxon>
        <taxon>Gunneridae</taxon>
        <taxon>Pentapetalae</taxon>
        <taxon>asterids</taxon>
        <taxon>campanulids</taxon>
        <taxon>Asterales</taxon>
        <taxon>Asteraceae</taxon>
        <taxon>Asteroideae</taxon>
        <taxon>Anthemideae</taxon>
        <taxon>Anthemidinae</taxon>
        <taxon>Tanacetum</taxon>
    </lineage>
</organism>
<comment type="caution">
    <text evidence="2">The sequence shown here is derived from an EMBL/GenBank/DDBJ whole genome shotgun (WGS) entry which is preliminary data.</text>
</comment>
<gene>
    <name evidence="2" type="ORF">Tco_0819289</name>
</gene>
<protein>
    <submittedName>
        <fullName evidence="2">Uncharacterized protein</fullName>
    </submittedName>
</protein>
<reference evidence="2" key="1">
    <citation type="journal article" date="2022" name="Int. J. Mol. Sci.">
        <title>Draft Genome of Tanacetum Coccineum: Genomic Comparison of Closely Related Tanacetum-Family Plants.</title>
        <authorList>
            <person name="Yamashiro T."/>
            <person name="Shiraishi A."/>
            <person name="Nakayama K."/>
            <person name="Satake H."/>
        </authorList>
    </citation>
    <scope>NUCLEOTIDE SEQUENCE</scope>
</reference>
<reference evidence="2" key="2">
    <citation type="submission" date="2022-01" db="EMBL/GenBank/DDBJ databases">
        <authorList>
            <person name="Yamashiro T."/>
            <person name="Shiraishi A."/>
            <person name="Satake H."/>
            <person name="Nakayama K."/>
        </authorList>
    </citation>
    <scope>NUCLEOTIDE SEQUENCE</scope>
</reference>
<feature type="compositionally biased region" description="Low complexity" evidence="1">
    <location>
        <begin position="26"/>
        <end position="36"/>
    </location>
</feature>